<accession>A0ACC2YMV9</accession>
<name>A0ACC2YMV9_9PEZI</name>
<reference evidence="1" key="1">
    <citation type="submission" date="2022-10" db="EMBL/GenBank/DDBJ databases">
        <title>Culturing micro-colonial fungi from biological soil crusts in the Mojave desert and describing Neophaeococcomyces mojavensis, and introducing the new genera and species Taxawa tesnikishii.</title>
        <authorList>
            <person name="Kurbessoian T."/>
            <person name="Stajich J.E."/>
        </authorList>
    </citation>
    <scope>NUCLEOTIDE SEQUENCE</scope>
    <source>
        <strain evidence="1">JES_115</strain>
    </source>
</reference>
<proteinExistence type="predicted"/>
<organism evidence="1 2">
    <name type="scientific">Coniosporium tulheliwenetii</name>
    <dbReference type="NCBI Taxonomy" id="3383036"/>
    <lineage>
        <taxon>Eukaryota</taxon>
        <taxon>Fungi</taxon>
        <taxon>Dikarya</taxon>
        <taxon>Ascomycota</taxon>
        <taxon>Pezizomycotina</taxon>
        <taxon>Dothideomycetes</taxon>
        <taxon>Dothideomycetes incertae sedis</taxon>
        <taxon>Coniosporium</taxon>
    </lineage>
</organism>
<keyword evidence="1" id="KW-0418">Kinase</keyword>
<keyword evidence="1" id="KW-0808">Transferase</keyword>
<keyword evidence="1" id="KW-0326">Glycosidase</keyword>
<evidence type="ECO:0000313" key="2">
    <source>
        <dbReference type="Proteomes" id="UP001172680"/>
    </source>
</evidence>
<keyword evidence="1" id="KW-0378">Hydrolase</keyword>
<dbReference type="Proteomes" id="UP001172680">
    <property type="component" value="Unassembled WGS sequence"/>
</dbReference>
<sequence>MTKRKGKKRKRDSVVDRPDSQDVGASSAPPPTSLLRGRDRKTDTTDNPNLIEVGPRKKVFSLEETLKDTVANSLGSGSLSLSANTSTNGEAEMAPAPPTPAESATPGPHPSFIEVAKPYVFQQKLERCLNAIGMSEAKEDSIRLQGVTWIDNIRRAMQLPVRTYNTAVVYYHKFRLVHSDNEYDNIHAAAAALFMACKIEDTLKKSREILCASWNLKLPPAEHLTPDDPFFDPGSKTLIGYERLMLEAAGFDFRSRHPQRLVLKLCKSLNYPRSTVGKTAYNMSLDLYRTFAPLKQTTATVAIADGDGGEGIRYRRWGTSRPEVMETLLDLLDLYMHHKPSTLVGPSWPLDSFINIRIALNQEAATHDYPRYTQSAPSATSAKEKPKVASGKETNGVAKNGTKETTNGTADTSPAAAVLAIGGRGQIGTGEGEKRTVESYFTTEEEEVEVEVEVERPRRTR</sequence>
<dbReference type="EMBL" id="JAPDRP010000024">
    <property type="protein sequence ID" value="KAJ9636701.1"/>
    <property type="molecule type" value="Genomic_DNA"/>
</dbReference>
<keyword evidence="2" id="KW-1185">Reference proteome</keyword>
<evidence type="ECO:0000313" key="1">
    <source>
        <dbReference type="EMBL" id="KAJ9636701.1"/>
    </source>
</evidence>
<gene>
    <name evidence="1" type="primary">CTK2</name>
    <name evidence="1" type="ORF">H2199_007695</name>
</gene>
<dbReference type="EC" id="3.2.1.21" evidence="1"/>
<comment type="caution">
    <text evidence="1">The sequence shown here is derived from an EMBL/GenBank/DDBJ whole genome shotgun (WGS) entry which is preliminary data.</text>
</comment>
<protein>
    <submittedName>
        <fullName evidence="1">RNA polymerase II C-terminal domain kinase beta subunit</fullName>
        <ecNumber evidence="1">3.2.1.21</ecNumber>
    </submittedName>
</protein>